<dbReference type="InterPro" id="IPR003593">
    <property type="entry name" value="AAA+_ATPase"/>
</dbReference>
<evidence type="ECO:0000256" key="6">
    <source>
        <dbReference type="ARBA" id="ARBA00022840"/>
    </source>
</evidence>
<dbReference type="InterPro" id="IPR015855">
    <property type="entry name" value="ABC_transpr_MalK-like"/>
</dbReference>
<dbReference type="Pfam" id="PF08402">
    <property type="entry name" value="TOBE_2"/>
    <property type="match status" value="1"/>
</dbReference>
<evidence type="ECO:0000313" key="8">
    <source>
        <dbReference type="EMBL" id="OLP61719.1"/>
    </source>
</evidence>
<keyword evidence="5" id="KW-0547">Nucleotide-binding</keyword>
<dbReference type="InterPro" id="IPR008995">
    <property type="entry name" value="Mo/tungstate-bd_C_term_dom"/>
</dbReference>
<dbReference type="AlphaFoldDB" id="A0A1Q9B153"/>
<dbReference type="InterPro" id="IPR047641">
    <property type="entry name" value="ABC_transpr_MalK/UgpC-like"/>
</dbReference>
<keyword evidence="9" id="KW-1185">Reference proteome</keyword>
<dbReference type="InterPro" id="IPR012340">
    <property type="entry name" value="NA-bd_OB-fold"/>
</dbReference>
<dbReference type="InterPro" id="IPR017871">
    <property type="entry name" value="ABC_transporter-like_CS"/>
</dbReference>
<proteinExistence type="inferred from homology"/>
<evidence type="ECO:0000256" key="5">
    <source>
        <dbReference type="ARBA" id="ARBA00022741"/>
    </source>
</evidence>
<reference evidence="8 9" key="1">
    <citation type="submission" date="2016-09" db="EMBL/GenBank/DDBJ databases">
        <title>Rhizobium sp. nov., a novel species isolated from the rice rhizosphere.</title>
        <authorList>
            <person name="Zhao J."/>
            <person name="Zhang X."/>
        </authorList>
    </citation>
    <scope>NUCLEOTIDE SEQUENCE [LARGE SCALE GENOMIC DNA]</scope>
    <source>
        <strain evidence="8 9">1.7048</strain>
    </source>
</reference>
<dbReference type="GO" id="GO:1990060">
    <property type="term" value="C:maltose transport complex"/>
    <property type="evidence" value="ECO:0007669"/>
    <property type="project" value="TreeGrafter"/>
</dbReference>
<dbReference type="NCBIfam" id="NF008653">
    <property type="entry name" value="PRK11650.1"/>
    <property type="match status" value="1"/>
</dbReference>
<dbReference type="SUPFAM" id="SSF50331">
    <property type="entry name" value="MOP-like"/>
    <property type="match status" value="1"/>
</dbReference>
<accession>A0A1Q9B153</accession>
<keyword evidence="4" id="KW-1003">Cell membrane</keyword>
<dbReference type="SMART" id="SM00382">
    <property type="entry name" value="AAA"/>
    <property type="match status" value="1"/>
</dbReference>
<comment type="similarity">
    <text evidence="2">Belongs to the ABC transporter superfamily.</text>
</comment>
<evidence type="ECO:0000313" key="9">
    <source>
        <dbReference type="Proteomes" id="UP000186364"/>
    </source>
</evidence>
<dbReference type="PANTHER" id="PTHR43875">
    <property type="entry name" value="MALTODEXTRIN IMPORT ATP-BINDING PROTEIN MSMX"/>
    <property type="match status" value="1"/>
</dbReference>
<evidence type="ECO:0000256" key="4">
    <source>
        <dbReference type="ARBA" id="ARBA00022519"/>
    </source>
</evidence>
<dbReference type="PROSITE" id="PS50893">
    <property type="entry name" value="ABC_TRANSPORTER_2"/>
    <property type="match status" value="1"/>
</dbReference>
<evidence type="ECO:0000256" key="3">
    <source>
        <dbReference type="ARBA" id="ARBA00022448"/>
    </source>
</evidence>
<sequence>MSSLQISNAAKAYGAVPILDNINLDIASGEFVVFVGPSGCGKSTLLRMISGLEDITAGEMRLDDRVINHVDPAKRGIAMVFQSYALYPHLTVFENMAFSLTMARAPMAERKEKVERAAEILRLTHLLDRRPAQLSGGQKQRVAIGRAIVRQPKVFLFDEPLSNLDAELRVQMRAELIQLHQRLRATMIYVTHDQVEAMTLADKIVVLNGGRIQQVGRPLDLYDDPDNKFVAGFIGTPTMNFLSARVKDVAADHIVVSGLGGDTAAAGLVIPFAGFDPSIREIQLGIRPEHATIAIDPASAEGLAAKVTLVEELGDLTSVHTVLANGERLVAQNHGRRHSGAIETVVRIAADKALVFDMAGQRLRPAKA</sequence>
<dbReference type="Gene3D" id="2.40.50.100">
    <property type="match status" value="1"/>
</dbReference>
<dbReference type="Gene3D" id="2.40.50.140">
    <property type="entry name" value="Nucleic acid-binding proteins"/>
    <property type="match status" value="1"/>
</dbReference>
<dbReference type="RefSeq" id="WP_075626382.1">
    <property type="nucleotide sequence ID" value="NZ_FOAM01000005.1"/>
</dbReference>
<dbReference type="FunFam" id="3.40.50.300:FF:000042">
    <property type="entry name" value="Maltose/maltodextrin ABC transporter, ATP-binding protein"/>
    <property type="match status" value="1"/>
</dbReference>
<dbReference type="PROSITE" id="PS00211">
    <property type="entry name" value="ABC_TRANSPORTER_1"/>
    <property type="match status" value="1"/>
</dbReference>
<dbReference type="GO" id="GO:0005524">
    <property type="term" value="F:ATP binding"/>
    <property type="evidence" value="ECO:0007669"/>
    <property type="project" value="UniProtKB-KW"/>
</dbReference>
<keyword evidence="3" id="KW-0813">Transport</keyword>
<dbReference type="SUPFAM" id="SSF52540">
    <property type="entry name" value="P-loop containing nucleoside triphosphate hydrolases"/>
    <property type="match status" value="1"/>
</dbReference>
<organism evidence="8 9">
    <name type="scientific">Xaviernesmea oryzae</name>
    <dbReference type="NCBI Taxonomy" id="464029"/>
    <lineage>
        <taxon>Bacteria</taxon>
        <taxon>Pseudomonadati</taxon>
        <taxon>Pseudomonadota</taxon>
        <taxon>Alphaproteobacteria</taxon>
        <taxon>Hyphomicrobiales</taxon>
        <taxon>Rhizobiaceae</taxon>
        <taxon>Rhizobium/Agrobacterium group</taxon>
        <taxon>Xaviernesmea</taxon>
    </lineage>
</organism>
<dbReference type="CDD" id="cd03301">
    <property type="entry name" value="ABC_MalK_N"/>
    <property type="match status" value="1"/>
</dbReference>
<dbReference type="Gene3D" id="3.40.50.300">
    <property type="entry name" value="P-loop containing nucleotide triphosphate hydrolases"/>
    <property type="match status" value="1"/>
</dbReference>
<dbReference type="Pfam" id="PF00005">
    <property type="entry name" value="ABC_tran"/>
    <property type="match status" value="1"/>
</dbReference>
<dbReference type="PANTHER" id="PTHR43875:SF3">
    <property type="entry name" value="MALTOSE_MALTODEXTRIN IMPORT ATP-BINDING PROTEIN MALK"/>
    <property type="match status" value="1"/>
</dbReference>
<dbReference type="GO" id="GO:0055052">
    <property type="term" value="C:ATP-binding cassette (ABC) transporter complex, substrate-binding subunit-containing"/>
    <property type="evidence" value="ECO:0007669"/>
    <property type="project" value="TreeGrafter"/>
</dbReference>
<dbReference type="Proteomes" id="UP000186364">
    <property type="component" value="Unassembled WGS sequence"/>
</dbReference>
<dbReference type="InterPro" id="IPR003439">
    <property type="entry name" value="ABC_transporter-like_ATP-bd"/>
</dbReference>
<dbReference type="OrthoDB" id="7325173at2"/>
<dbReference type="GO" id="GO:0016887">
    <property type="term" value="F:ATP hydrolysis activity"/>
    <property type="evidence" value="ECO:0007669"/>
    <property type="project" value="InterPro"/>
</dbReference>
<feature type="domain" description="ABC transporter" evidence="7">
    <location>
        <begin position="4"/>
        <end position="234"/>
    </location>
</feature>
<name>A0A1Q9B153_9HYPH</name>
<dbReference type="InterPro" id="IPR027417">
    <property type="entry name" value="P-loop_NTPase"/>
</dbReference>
<comment type="subcellular location">
    <subcellularLocation>
        <location evidence="1">Cell inner membrane</location>
        <topology evidence="1">Peripheral membrane protein</topology>
    </subcellularLocation>
</comment>
<dbReference type="GO" id="GO:0015423">
    <property type="term" value="F:ABC-type maltose transporter activity"/>
    <property type="evidence" value="ECO:0007669"/>
    <property type="project" value="TreeGrafter"/>
</dbReference>
<gene>
    <name evidence="8" type="ORF">BJF93_08215</name>
</gene>
<evidence type="ECO:0000259" key="7">
    <source>
        <dbReference type="PROSITE" id="PS50893"/>
    </source>
</evidence>
<evidence type="ECO:0000256" key="2">
    <source>
        <dbReference type="ARBA" id="ARBA00005417"/>
    </source>
</evidence>
<comment type="caution">
    <text evidence="8">The sequence shown here is derived from an EMBL/GenBank/DDBJ whole genome shotgun (WGS) entry which is preliminary data.</text>
</comment>
<evidence type="ECO:0000256" key="1">
    <source>
        <dbReference type="ARBA" id="ARBA00004417"/>
    </source>
</evidence>
<dbReference type="InterPro" id="IPR013611">
    <property type="entry name" value="Transp-assoc_OB_typ2"/>
</dbReference>
<keyword evidence="6 8" id="KW-0067">ATP-binding</keyword>
<keyword evidence="4" id="KW-0997">Cell inner membrane</keyword>
<keyword evidence="4" id="KW-0472">Membrane</keyword>
<dbReference type="EMBL" id="MKIP01000031">
    <property type="protein sequence ID" value="OLP61719.1"/>
    <property type="molecule type" value="Genomic_DNA"/>
</dbReference>
<protein>
    <submittedName>
        <fullName evidence="8">ABC transporter ATP-binding protein</fullName>
    </submittedName>
</protein>